<dbReference type="EMBL" id="CP062222">
    <property type="protein sequence ID" value="QTC89951.1"/>
    <property type="molecule type" value="Genomic_DNA"/>
</dbReference>
<evidence type="ECO:0000256" key="13">
    <source>
        <dbReference type="SAM" id="MobiDB-lite"/>
    </source>
</evidence>
<sequence length="796" mass="82696">MTDAADPFEAIKVVFFQECDELLGDLEAGLLAMESGAADDETVNAVFRAVHSVKGGAGAFGLDALVRFAHVFETLLDELRSGRKPCDDITVKTLLRASDVLADHIAAARGQAPEVDEARSAGLVAELEILTHGVASAPAAQAPAEEEPVFTPVMMAAPAVAEADGLPEADEFGFRPVAFSFAGLDDVPAEAPVETAAATGDVWRVVFRPHARLYANANETGILLRELSRLGEMTAELDVSALPTLDELIPEEAYLVWTIDLTTTAGESAVRDVFDFVESDCDLSIRPAAGAAAVEVAVEAPAEAAPAEFDIAALMASAKADVSAQAAAAAAPVAAAAAVAAPAPAPAPAATPAPVEAAAAPAAAPTPAPTPAAPAPAAPAAAAAPGAPAAQAAVTIRVDLDRVDRLINVVGELVIQQAMLAQRVIESGLARSSGISVGLEDLELLTREIQDSVMAIRAQPVKSVFQRMPRLVREVGEMTGKRVRLVTAGEDTEVDKTVVERLAEPITHMLRNAIDHGLESPDDRVAAGKPAEGTVRLAALHRSGRIVIEIGDDGRGINRERVKGIAISRGLIAEDAVLTDDEIDNLIFLPGFSTAETITDVSGRGVGMDVVKRSIQALGGRISISSVPGKGSTFTLSLPLTLAVLDGMVVTAAEQTLVAPLTAIVESLTPRAEDIHYVGGHDPVIRFRDQFVPLIDVALGMGFRDAPAAAEGGVAVIIETEAGARAALLFDAIQGQRQVVIKSLETNYQQVEGVAAATILGDGRVALILDVDAIVASWRRKATRVEAARPDFKLAS</sequence>
<feature type="region of interest" description="Disordered" evidence="13">
    <location>
        <begin position="361"/>
        <end position="380"/>
    </location>
</feature>
<dbReference type="Gene3D" id="3.30.565.10">
    <property type="entry name" value="Histidine kinase-like ATPase, C-terminal domain"/>
    <property type="match status" value="1"/>
</dbReference>
<evidence type="ECO:0000256" key="8">
    <source>
        <dbReference type="ARBA" id="ARBA00022777"/>
    </source>
</evidence>
<dbReference type="InterPro" id="IPR051315">
    <property type="entry name" value="Bact_Chemotaxis_CheA"/>
</dbReference>
<evidence type="ECO:0000256" key="11">
    <source>
        <dbReference type="ARBA" id="ARBA00035100"/>
    </source>
</evidence>
<dbReference type="InterPro" id="IPR004105">
    <property type="entry name" value="CheA-like_dim"/>
</dbReference>
<dbReference type="InterPro" id="IPR036061">
    <property type="entry name" value="CheW-like_dom_sf"/>
</dbReference>
<dbReference type="SUPFAM" id="SSF47384">
    <property type="entry name" value="Homodimeric domain of signal transducing histidine kinase"/>
    <property type="match status" value="1"/>
</dbReference>
<feature type="domain" description="Histidine kinase" evidence="14">
    <location>
        <begin position="439"/>
        <end position="642"/>
    </location>
</feature>
<protein>
    <recommendedName>
        <fullName evidence="3">Chemotaxis protein CheA</fullName>
        <ecNumber evidence="2">2.7.13.3</ecNumber>
    </recommendedName>
</protein>
<keyword evidence="9" id="KW-0067">ATP-binding</keyword>
<dbReference type="Pfam" id="PF02518">
    <property type="entry name" value="HATPase_c"/>
    <property type="match status" value="1"/>
</dbReference>
<dbReference type="PRINTS" id="PR00344">
    <property type="entry name" value="BCTRLSENSOR"/>
</dbReference>
<dbReference type="CDD" id="cd00731">
    <property type="entry name" value="CheA_reg"/>
    <property type="match status" value="1"/>
</dbReference>
<dbReference type="SMART" id="SM01231">
    <property type="entry name" value="H-kinase_dim"/>
    <property type="match status" value="1"/>
</dbReference>
<accession>A0A975GUF4</accession>
<dbReference type="Pfam" id="PF02895">
    <property type="entry name" value="H-kinase_dim"/>
    <property type="match status" value="1"/>
</dbReference>
<dbReference type="GO" id="GO:0000155">
    <property type="term" value="F:phosphorelay sensor kinase activity"/>
    <property type="evidence" value="ECO:0007669"/>
    <property type="project" value="InterPro"/>
</dbReference>
<dbReference type="CDD" id="cd00088">
    <property type="entry name" value="HPT"/>
    <property type="match status" value="1"/>
</dbReference>
<dbReference type="Gene3D" id="1.10.287.560">
    <property type="entry name" value="Histidine kinase CheA-like, homodimeric domain"/>
    <property type="match status" value="1"/>
</dbReference>
<feature type="compositionally biased region" description="Pro residues" evidence="13">
    <location>
        <begin position="364"/>
        <end position="377"/>
    </location>
</feature>
<dbReference type="Pfam" id="PF01584">
    <property type="entry name" value="CheW"/>
    <property type="match status" value="1"/>
</dbReference>
<dbReference type="SUPFAM" id="SSF50341">
    <property type="entry name" value="CheW-like"/>
    <property type="match status" value="1"/>
</dbReference>
<keyword evidence="7" id="KW-0547">Nucleotide-binding</keyword>
<dbReference type="InterPro" id="IPR037006">
    <property type="entry name" value="CheA-like_homodim_sf"/>
</dbReference>
<dbReference type="GO" id="GO:0005524">
    <property type="term" value="F:ATP binding"/>
    <property type="evidence" value="ECO:0007669"/>
    <property type="project" value="UniProtKB-KW"/>
</dbReference>
<dbReference type="RefSeq" id="WP_207868366.1">
    <property type="nucleotide sequence ID" value="NZ_CP062222.1"/>
</dbReference>
<keyword evidence="8" id="KW-0418">Kinase</keyword>
<evidence type="ECO:0000256" key="2">
    <source>
        <dbReference type="ARBA" id="ARBA00012438"/>
    </source>
</evidence>
<gene>
    <name evidence="17" type="ORF">IFJ75_11675</name>
</gene>
<dbReference type="SUPFAM" id="SSF55874">
    <property type="entry name" value="ATPase domain of HSP90 chaperone/DNA topoisomerase II/histidine kinase"/>
    <property type="match status" value="1"/>
</dbReference>
<name>A0A975GUF4_9CAUL</name>
<dbReference type="KEGG" id="bgoe:IFJ75_11675"/>
<evidence type="ECO:0000313" key="17">
    <source>
        <dbReference type="EMBL" id="QTC89951.1"/>
    </source>
</evidence>
<evidence type="ECO:0000256" key="3">
    <source>
        <dbReference type="ARBA" id="ARBA00021495"/>
    </source>
</evidence>
<dbReference type="PANTHER" id="PTHR43395:SF10">
    <property type="entry name" value="CHEMOTAXIS PROTEIN CHEA"/>
    <property type="match status" value="1"/>
</dbReference>
<dbReference type="InterPro" id="IPR005467">
    <property type="entry name" value="His_kinase_dom"/>
</dbReference>
<dbReference type="Proteomes" id="UP000663918">
    <property type="component" value="Chromosome"/>
</dbReference>
<feature type="domain" description="HPt" evidence="16">
    <location>
        <begin position="4"/>
        <end position="108"/>
    </location>
</feature>
<keyword evidence="18" id="KW-1185">Reference proteome</keyword>
<evidence type="ECO:0000256" key="7">
    <source>
        <dbReference type="ARBA" id="ARBA00022741"/>
    </source>
</evidence>
<evidence type="ECO:0000313" key="18">
    <source>
        <dbReference type="Proteomes" id="UP000663918"/>
    </source>
</evidence>
<evidence type="ECO:0000256" key="12">
    <source>
        <dbReference type="PROSITE-ProRule" id="PRU00110"/>
    </source>
</evidence>
<feature type="domain" description="CheW-like" evidence="15">
    <location>
        <begin position="644"/>
        <end position="780"/>
    </location>
</feature>
<dbReference type="EC" id="2.7.13.3" evidence="2"/>
<dbReference type="PROSITE" id="PS50894">
    <property type="entry name" value="HPT"/>
    <property type="match status" value="1"/>
</dbReference>
<dbReference type="Gene3D" id="1.20.120.160">
    <property type="entry name" value="HPT domain"/>
    <property type="match status" value="1"/>
</dbReference>
<proteinExistence type="predicted"/>
<evidence type="ECO:0000256" key="10">
    <source>
        <dbReference type="ARBA" id="ARBA00023012"/>
    </source>
</evidence>
<dbReference type="FunFam" id="3.30.565.10:FF:000016">
    <property type="entry name" value="Chemotaxis protein CheA, putative"/>
    <property type="match status" value="1"/>
</dbReference>
<dbReference type="PANTHER" id="PTHR43395">
    <property type="entry name" value="SENSOR HISTIDINE KINASE CHEA"/>
    <property type="match status" value="1"/>
</dbReference>
<evidence type="ECO:0000256" key="9">
    <source>
        <dbReference type="ARBA" id="ARBA00022840"/>
    </source>
</evidence>
<keyword evidence="4" id="KW-0145">Chemotaxis</keyword>
<feature type="modified residue" description="Phosphohistidine" evidence="12">
    <location>
        <position position="51"/>
    </location>
</feature>
<dbReference type="PROSITE" id="PS50109">
    <property type="entry name" value="HIS_KIN"/>
    <property type="match status" value="1"/>
</dbReference>
<dbReference type="InterPro" id="IPR036641">
    <property type="entry name" value="HPT_dom_sf"/>
</dbReference>
<dbReference type="SMART" id="SM00073">
    <property type="entry name" value="HPT"/>
    <property type="match status" value="1"/>
</dbReference>
<dbReference type="PROSITE" id="PS50851">
    <property type="entry name" value="CHEW"/>
    <property type="match status" value="1"/>
</dbReference>
<dbReference type="Pfam" id="PF01627">
    <property type="entry name" value="Hpt"/>
    <property type="match status" value="1"/>
</dbReference>
<evidence type="ECO:0000256" key="4">
    <source>
        <dbReference type="ARBA" id="ARBA00022500"/>
    </source>
</evidence>
<dbReference type="InterPro" id="IPR008207">
    <property type="entry name" value="Sig_transdc_His_kin_Hpt_dom"/>
</dbReference>
<evidence type="ECO:0000256" key="5">
    <source>
        <dbReference type="ARBA" id="ARBA00022553"/>
    </source>
</evidence>
<organism evidence="17 18">
    <name type="scientific">Brevundimonas goettingensis</name>
    <dbReference type="NCBI Taxonomy" id="2774190"/>
    <lineage>
        <taxon>Bacteria</taxon>
        <taxon>Pseudomonadati</taxon>
        <taxon>Pseudomonadota</taxon>
        <taxon>Alphaproteobacteria</taxon>
        <taxon>Caulobacterales</taxon>
        <taxon>Caulobacteraceae</taxon>
        <taxon>Brevundimonas</taxon>
    </lineage>
</organism>
<dbReference type="InterPro" id="IPR036890">
    <property type="entry name" value="HATPase_C_sf"/>
</dbReference>
<reference evidence="17" key="1">
    <citation type="submission" date="2020-09" db="EMBL/GenBank/DDBJ databases">
        <title>Brevundimonas sp. LVF2 isolated from a puddle in Goettingen, Germany.</title>
        <authorList>
            <person name="Friedrich I."/>
            <person name="Klassen A."/>
            <person name="Hannes N."/>
            <person name="Schneider D."/>
            <person name="Hertel R."/>
            <person name="Daniel R."/>
        </authorList>
    </citation>
    <scope>NUCLEOTIDE SEQUENCE</scope>
    <source>
        <strain evidence="17">LVF2</strain>
    </source>
</reference>
<dbReference type="SMART" id="SM00260">
    <property type="entry name" value="CheW"/>
    <property type="match status" value="1"/>
</dbReference>
<dbReference type="SUPFAM" id="SSF47226">
    <property type="entry name" value="Histidine-containing phosphotransfer domain, HPT domain"/>
    <property type="match status" value="1"/>
</dbReference>
<dbReference type="FunFam" id="2.30.30.40:FF:000048">
    <property type="entry name" value="Chemotaxis protein CheA, putative"/>
    <property type="match status" value="1"/>
</dbReference>
<dbReference type="InterPro" id="IPR004358">
    <property type="entry name" value="Sig_transdc_His_kin-like_C"/>
</dbReference>
<evidence type="ECO:0000259" key="15">
    <source>
        <dbReference type="PROSITE" id="PS50851"/>
    </source>
</evidence>
<comment type="catalytic activity">
    <reaction evidence="1">
        <text>ATP + protein L-histidine = ADP + protein N-phospho-L-histidine.</text>
        <dbReference type="EC" id="2.7.13.3"/>
    </reaction>
</comment>
<keyword evidence="5 12" id="KW-0597">Phosphoprotein</keyword>
<dbReference type="InterPro" id="IPR003594">
    <property type="entry name" value="HATPase_dom"/>
</dbReference>
<comment type="function">
    <text evidence="11">Involved in the transmission of sensory signals from the chemoreceptors to the flagellar motors. CheA is autophosphorylated; it can transfer its phosphate group to either CheB or CheY.</text>
</comment>
<dbReference type="GO" id="GO:0005737">
    <property type="term" value="C:cytoplasm"/>
    <property type="evidence" value="ECO:0007669"/>
    <property type="project" value="InterPro"/>
</dbReference>
<evidence type="ECO:0000259" key="16">
    <source>
        <dbReference type="PROSITE" id="PS50894"/>
    </source>
</evidence>
<evidence type="ECO:0000259" key="14">
    <source>
        <dbReference type="PROSITE" id="PS50109"/>
    </source>
</evidence>
<dbReference type="InterPro" id="IPR002545">
    <property type="entry name" value="CheW-lke_dom"/>
</dbReference>
<dbReference type="AlphaFoldDB" id="A0A975GUF4"/>
<dbReference type="CDD" id="cd16916">
    <property type="entry name" value="HATPase_CheA-like"/>
    <property type="match status" value="1"/>
</dbReference>
<evidence type="ECO:0000256" key="6">
    <source>
        <dbReference type="ARBA" id="ARBA00022679"/>
    </source>
</evidence>
<dbReference type="SMART" id="SM00387">
    <property type="entry name" value="HATPase_c"/>
    <property type="match status" value="1"/>
</dbReference>
<keyword evidence="6" id="KW-0808">Transferase</keyword>
<dbReference type="GO" id="GO:0006935">
    <property type="term" value="P:chemotaxis"/>
    <property type="evidence" value="ECO:0007669"/>
    <property type="project" value="UniProtKB-KW"/>
</dbReference>
<keyword evidence="10" id="KW-0902">Two-component regulatory system</keyword>
<dbReference type="Gene3D" id="2.30.30.40">
    <property type="entry name" value="SH3 Domains"/>
    <property type="match status" value="1"/>
</dbReference>
<dbReference type="InterPro" id="IPR036097">
    <property type="entry name" value="HisK_dim/P_sf"/>
</dbReference>
<evidence type="ECO:0000256" key="1">
    <source>
        <dbReference type="ARBA" id="ARBA00000085"/>
    </source>
</evidence>